<reference evidence="2" key="1">
    <citation type="submission" date="2021-06" db="EMBL/GenBank/DDBJ databases">
        <title>Thalassococcus sp. CAU 1522 isolated from sea sand, Republic of Korea.</title>
        <authorList>
            <person name="Kim W."/>
        </authorList>
    </citation>
    <scope>NUCLEOTIDE SEQUENCE</scope>
    <source>
        <strain evidence="2">CAU 1522</strain>
    </source>
</reference>
<keyword evidence="1" id="KW-0812">Transmembrane</keyword>
<evidence type="ECO:0000313" key="2">
    <source>
        <dbReference type="EMBL" id="MBV2358400.1"/>
    </source>
</evidence>
<evidence type="ECO:0000256" key="1">
    <source>
        <dbReference type="SAM" id="Phobius"/>
    </source>
</evidence>
<proteinExistence type="predicted"/>
<name>A0ABS6N307_9RHOB</name>
<dbReference type="Proteomes" id="UP001166293">
    <property type="component" value="Unassembled WGS sequence"/>
</dbReference>
<feature type="transmembrane region" description="Helical" evidence="1">
    <location>
        <begin position="64"/>
        <end position="90"/>
    </location>
</feature>
<organism evidence="2 3">
    <name type="scientific">Thalassococcus arenae</name>
    <dbReference type="NCBI Taxonomy" id="2851652"/>
    <lineage>
        <taxon>Bacteria</taxon>
        <taxon>Pseudomonadati</taxon>
        <taxon>Pseudomonadota</taxon>
        <taxon>Alphaproteobacteria</taxon>
        <taxon>Rhodobacterales</taxon>
        <taxon>Roseobacteraceae</taxon>
        <taxon>Thalassococcus</taxon>
    </lineage>
</organism>
<dbReference type="Pfam" id="PF10011">
    <property type="entry name" value="DUF2254"/>
    <property type="match status" value="1"/>
</dbReference>
<feature type="transmembrane region" description="Helical" evidence="1">
    <location>
        <begin position="111"/>
        <end position="133"/>
    </location>
</feature>
<keyword evidence="1" id="KW-1133">Transmembrane helix</keyword>
<dbReference type="RefSeq" id="WP_217776265.1">
    <property type="nucleotide sequence ID" value="NZ_JAHRWL010000001.1"/>
</dbReference>
<feature type="transmembrane region" description="Helical" evidence="1">
    <location>
        <begin position="139"/>
        <end position="161"/>
    </location>
</feature>
<evidence type="ECO:0000313" key="3">
    <source>
        <dbReference type="Proteomes" id="UP001166293"/>
    </source>
</evidence>
<feature type="transmembrane region" description="Helical" evidence="1">
    <location>
        <begin position="23"/>
        <end position="44"/>
    </location>
</feature>
<dbReference type="InterPro" id="IPR018723">
    <property type="entry name" value="DUF2254_membrane"/>
</dbReference>
<protein>
    <submittedName>
        <fullName evidence="2">DUF2254 domain-containing protein</fullName>
    </submittedName>
</protein>
<keyword evidence="3" id="KW-1185">Reference proteome</keyword>
<comment type="caution">
    <text evidence="2">The sequence shown here is derived from an EMBL/GenBank/DDBJ whole genome shotgun (WGS) entry which is preliminary data.</text>
</comment>
<gene>
    <name evidence="2" type="ORF">KUH32_01315</name>
</gene>
<accession>A0ABS6N307</accession>
<sequence length="412" mass="44577">MIRPTALSLSQTWQTLRRVSRILWVRVALISALSIAAALSAGLLDPLIPQASKDRFSAEATLPVLNVLASSMLAVATFSLGIMVSSHRTLADQSTPRIHQLLMEDTSTQSVLATFIGAFVFALSAIILFRAGYYDQSAVVIVFVATVMVVLAIVVSLIRWIGRLSQIGSLQYALDRAEDSARSVLNTHREWPCMGALAVTDAAAAAANTPVRAQASGYVTRIQLADLQERAEKDKARVVLSVRPGDHVLSGEIVARLDGDADPEAYAGCILLGQNRSYDQDPRYAIRTLRESAQKALSPGINDPGTAMDVTARLERLLWEATEPIEKKEALYDRVYLPEYAPDALVDMAFRAIARDGRTNVSVLARVAAAVDKLSQRCGSDRTEALARDIVAFGQDGLTAAPDRAGFSDRRG</sequence>
<keyword evidence="1" id="KW-0472">Membrane</keyword>
<dbReference type="EMBL" id="JAHRWL010000001">
    <property type="protein sequence ID" value="MBV2358400.1"/>
    <property type="molecule type" value="Genomic_DNA"/>
</dbReference>